<dbReference type="SMART" id="SM00614">
    <property type="entry name" value="ZnF_BED"/>
    <property type="match status" value="1"/>
</dbReference>
<evidence type="ECO:0000256" key="2">
    <source>
        <dbReference type="ARBA" id="ARBA00022723"/>
    </source>
</evidence>
<feature type="compositionally biased region" description="Acidic residues" evidence="8">
    <location>
        <begin position="757"/>
        <end position="767"/>
    </location>
</feature>
<dbReference type="Pfam" id="PF05699">
    <property type="entry name" value="Dimer_Tnp_hAT"/>
    <property type="match status" value="1"/>
</dbReference>
<dbReference type="Proteomes" id="UP000694392">
    <property type="component" value="Unplaced"/>
</dbReference>
<evidence type="ECO:0000256" key="4">
    <source>
        <dbReference type="ARBA" id="ARBA00022833"/>
    </source>
</evidence>
<organism evidence="10 11">
    <name type="scientific">Sphenodon punctatus</name>
    <name type="common">Tuatara</name>
    <name type="synonym">Hatteria punctata</name>
    <dbReference type="NCBI Taxonomy" id="8508"/>
    <lineage>
        <taxon>Eukaryota</taxon>
        <taxon>Metazoa</taxon>
        <taxon>Chordata</taxon>
        <taxon>Craniata</taxon>
        <taxon>Vertebrata</taxon>
        <taxon>Euteleostomi</taxon>
        <taxon>Lepidosauria</taxon>
        <taxon>Sphenodontia</taxon>
        <taxon>Sphenodontidae</taxon>
        <taxon>Sphenodon</taxon>
    </lineage>
</organism>
<dbReference type="GO" id="GO:0046983">
    <property type="term" value="F:protein dimerization activity"/>
    <property type="evidence" value="ECO:0007669"/>
    <property type="project" value="InterPro"/>
</dbReference>
<dbReference type="GO" id="GO:0003677">
    <property type="term" value="F:DNA binding"/>
    <property type="evidence" value="ECO:0007669"/>
    <property type="project" value="UniProtKB-KW"/>
</dbReference>
<feature type="region of interest" description="Disordered" evidence="8">
    <location>
        <begin position="754"/>
        <end position="779"/>
    </location>
</feature>
<dbReference type="InterPro" id="IPR003656">
    <property type="entry name" value="Znf_BED"/>
</dbReference>
<evidence type="ECO:0000256" key="7">
    <source>
        <dbReference type="PROSITE-ProRule" id="PRU00027"/>
    </source>
</evidence>
<keyword evidence="4" id="KW-0862">Zinc</keyword>
<keyword evidence="3 7" id="KW-0863">Zinc-finger</keyword>
<dbReference type="InterPro" id="IPR036236">
    <property type="entry name" value="Znf_C2H2_sf"/>
</dbReference>
<dbReference type="AlphaFoldDB" id="A0A8D0G2D8"/>
<feature type="compositionally biased region" description="Low complexity" evidence="8">
    <location>
        <begin position="139"/>
        <end position="168"/>
    </location>
</feature>
<dbReference type="InterPro" id="IPR008906">
    <property type="entry name" value="HATC_C_dom"/>
</dbReference>
<protein>
    <recommendedName>
        <fullName evidence="9">BED-type domain-containing protein</fullName>
    </recommendedName>
</protein>
<sequence>MSALSGNVAPEADVSSAGVEGCSTTPPSKVLRKYCGTLTKSRVPPNSISSSSAASVCESSQQTHLSSATCTGKGEPPGKRGRSIIWQYFKVDPRDRLVVICQLCERQLRLGRKSGSTTTMHTHISRMHPNVGQPTRPLTQVPSQPQTSPTTPQLCRTSSADSADSSSSVEVIPAVPSSSTVQMTPPMSMEKRQKYHANHPIAQQMTSVVAKMLAVDMLPFSFVENAGFQEVMSVAVPRWKVPSRVYFAKTAIPELYAIVHKSVRDAMENCEGDAIHLTIDMWTSGQQVKYFSVTAHWVCCNSSGRLERQHATLALCAFEKSHTAANILRRLREIKKEWLDPLKLVVGCVVTDNEQNIVKAVRDGAFRGVVCMAHCLNLVVRDFLERDEAVKDLLSRSRRLCTHFHHSCASRRILRDIQASLSLPLQHLVQEVPAEWNSTFHMLERLYGQRQAVQAFYLRGPKSVQSDSAMHISPQQWQLMGDLLEILRPFEDSTELISQEDASLSQVMPLFHLLVHRVSTLLAVFQASDNSHATSLASLMLECLRENRHLDNMWQRQHCQVATALDPRFKRTVEAVLPGNKDAALEHLQGEVWRLVAQSHRKRMEADTGAEDTVASTHHPPTTPLQTTARKRTWDFLEELNLMPAASVSGGQHAPVAETVAKAMYKEFLADDSLVHRDQDPLLYWQDKREKWPALYHVAVTHLGCPPSTVLSKRLFNCISYIVGNRRMSLSSANLERLAFMKMNMHHIPTACSVGSSEEDLNEDSEDIAQSGGDPEEDLCDSLFAQ</sequence>
<evidence type="ECO:0000313" key="11">
    <source>
        <dbReference type="Proteomes" id="UP000694392"/>
    </source>
</evidence>
<dbReference type="GO" id="GO:0008270">
    <property type="term" value="F:zinc ion binding"/>
    <property type="evidence" value="ECO:0007669"/>
    <property type="project" value="UniProtKB-KW"/>
</dbReference>
<accession>A0A8D0G2D8</accession>
<comment type="subcellular location">
    <subcellularLocation>
        <location evidence="1">Nucleus</location>
    </subcellularLocation>
</comment>
<evidence type="ECO:0000313" key="10">
    <source>
        <dbReference type="Ensembl" id="ENSSPUP00000000188.1"/>
    </source>
</evidence>
<reference evidence="10" key="1">
    <citation type="submission" date="2025-08" db="UniProtKB">
        <authorList>
            <consortium name="Ensembl"/>
        </authorList>
    </citation>
    <scope>IDENTIFICATION</scope>
</reference>
<feature type="region of interest" description="Disordered" evidence="8">
    <location>
        <begin position="125"/>
        <end position="186"/>
    </location>
</feature>
<keyword evidence="5" id="KW-0238">DNA-binding</keyword>
<keyword evidence="11" id="KW-1185">Reference proteome</keyword>
<feature type="region of interest" description="Disordered" evidence="8">
    <location>
        <begin position="604"/>
        <end position="629"/>
    </location>
</feature>
<dbReference type="OMA" id="YTWRAIC"/>
<dbReference type="PANTHER" id="PTHR47241:SF1">
    <property type="entry name" value="BED-TYPE DOMAIN-CONTAINING PROTEIN"/>
    <property type="match status" value="1"/>
</dbReference>
<dbReference type="Pfam" id="PF02892">
    <property type="entry name" value="zf-BED"/>
    <property type="match status" value="1"/>
</dbReference>
<feature type="compositionally biased region" description="Polar residues" evidence="8">
    <location>
        <begin position="176"/>
        <end position="185"/>
    </location>
</feature>
<reference evidence="10" key="2">
    <citation type="submission" date="2025-09" db="UniProtKB">
        <authorList>
            <consortium name="Ensembl"/>
        </authorList>
    </citation>
    <scope>IDENTIFICATION</scope>
</reference>
<dbReference type="GeneTree" id="ENSGT00940000158431"/>
<dbReference type="InterPro" id="IPR012337">
    <property type="entry name" value="RNaseH-like_sf"/>
</dbReference>
<dbReference type="InterPro" id="IPR052865">
    <property type="entry name" value="Zinc_finger_BED"/>
</dbReference>
<keyword evidence="2" id="KW-0479">Metal-binding</keyword>
<proteinExistence type="predicted"/>
<evidence type="ECO:0000256" key="5">
    <source>
        <dbReference type="ARBA" id="ARBA00023125"/>
    </source>
</evidence>
<dbReference type="SUPFAM" id="SSF53098">
    <property type="entry name" value="Ribonuclease H-like"/>
    <property type="match status" value="1"/>
</dbReference>
<name>A0A8D0G2D8_SPHPU</name>
<evidence type="ECO:0000256" key="6">
    <source>
        <dbReference type="ARBA" id="ARBA00023242"/>
    </source>
</evidence>
<dbReference type="GO" id="GO:0005634">
    <property type="term" value="C:nucleus"/>
    <property type="evidence" value="ECO:0007669"/>
    <property type="project" value="UniProtKB-SubCell"/>
</dbReference>
<evidence type="ECO:0000256" key="3">
    <source>
        <dbReference type="ARBA" id="ARBA00022771"/>
    </source>
</evidence>
<dbReference type="Ensembl" id="ENSSPUT00000000206.1">
    <property type="protein sequence ID" value="ENSSPUP00000000188.1"/>
    <property type="gene ID" value="ENSSPUG00000000216.1"/>
</dbReference>
<dbReference type="PANTHER" id="PTHR47241">
    <property type="entry name" value="FINGER PROTEIN, PUTATIVE-RELATED"/>
    <property type="match status" value="1"/>
</dbReference>
<dbReference type="PROSITE" id="PS50808">
    <property type="entry name" value="ZF_BED"/>
    <property type="match status" value="1"/>
</dbReference>
<dbReference type="SUPFAM" id="SSF140996">
    <property type="entry name" value="Hermes dimerisation domain"/>
    <property type="match status" value="1"/>
</dbReference>
<dbReference type="SUPFAM" id="SSF57667">
    <property type="entry name" value="beta-beta-alpha zinc fingers"/>
    <property type="match status" value="1"/>
</dbReference>
<feature type="domain" description="BED-type" evidence="9">
    <location>
        <begin position="80"/>
        <end position="135"/>
    </location>
</feature>
<evidence type="ECO:0000256" key="1">
    <source>
        <dbReference type="ARBA" id="ARBA00004123"/>
    </source>
</evidence>
<evidence type="ECO:0000256" key="8">
    <source>
        <dbReference type="SAM" id="MobiDB-lite"/>
    </source>
</evidence>
<evidence type="ECO:0000259" key="9">
    <source>
        <dbReference type="PROSITE" id="PS50808"/>
    </source>
</evidence>
<keyword evidence="6" id="KW-0539">Nucleus</keyword>